<evidence type="ECO:0000313" key="2">
    <source>
        <dbReference type="EMBL" id="CAF5006484.1"/>
    </source>
</evidence>
<feature type="non-terminal residue" evidence="2">
    <location>
        <position position="1"/>
    </location>
</feature>
<name>A0A822AWA7_9BILA</name>
<protein>
    <submittedName>
        <fullName evidence="2">Uncharacterized protein</fullName>
    </submittedName>
</protein>
<gene>
    <name evidence="1" type="ORF">QYT958_LOCUS38658</name>
    <name evidence="2" type="ORF">QYT958_LOCUS38660</name>
</gene>
<organism evidence="2 3">
    <name type="scientific">Rotaria socialis</name>
    <dbReference type="NCBI Taxonomy" id="392032"/>
    <lineage>
        <taxon>Eukaryota</taxon>
        <taxon>Metazoa</taxon>
        <taxon>Spiralia</taxon>
        <taxon>Gnathifera</taxon>
        <taxon>Rotifera</taxon>
        <taxon>Eurotatoria</taxon>
        <taxon>Bdelloidea</taxon>
        <taxon>Philodinida</taxon>
        <taxon>Philodinidae</taxon>
        <taxon>Rotaria</taxon>
    </lineage>
</organism>
<dbReference type="Proteomes" id="UP000663848">
    <property type="component" value="Unassembled WGS sequence"/>
</dbReference>
<proteinExistence type="predicted"/>
<evidence type="ECO:0000313" key="1">
    <source>
        <dbReference type="EMBL" id="CAF5006467.1"/>
    </source>
</evidence>
<reference evidence="2" key="1">
    <citation type="submission" date="2021-02" db="EMBL/GenBank/DDBJ databases">
        <authorList>
            <person name="Nowell W R."/>
        </authorList>
    </citation>
    <scope>NUCLEOTIDE SEQUENCE</scope>
</reference>
<sequence length="49" mass="5221">VSALLIFFALTNNNVNFPTWWGTGGITGDGCPLASANFSGIMPDYKPLM</sequence>
<accession>A0A822AWA7</accession>
<dbReference type="EMBL" id="CAJOBR010034287">
    <property type="protein sequence ID" value="CAF5006467.1"/>
    <property type="molecule type" value="Genomic_DNA"/>
</dbReference>
<evidence type="ECO:0000313" key="3">
    <source>
        <dbReference type="Proteomes" id="UP000663848"/>
    </source>
</evidence>
<dbReference type="AlphaFoldDB" id="A0A822AWA7"/>
<comment type="caution">
    <text evidence="2">The sequence shown here is derived from an EMBL/GenBank/DDBJ whole genome shotgun (WGS) entry which is preliminary data.</text>
</comment>
<dbReference type="EMBL" id="CAJOBR010034291">
    <property type="protein sequence ID" value="CAF5006484.1"/>
    <property type="molecule type" value="Genomic_DNA"/>
</dbReference>